<dbReference type="AlphaFoldDB" id="X0YMX6"/>
<dbReference type="EMBL" id="BARS01054560">
    <property type="protein sequence ID" value="GAG49838.1"/>
    <property type="molecule type" value="Genomic_DNA"/>
</dbReference>
<gene>
    <name evidence="1" type="ORF">S01H1_80752</name>
</gene>
<protein>
    <submittedName>
        <fullName evidence="1">Uncharacterized protein</fullName>
    </submittedName>
</protein>
<reference evidence="1" key="1">
    <citation type="journal article" date="2014" name="Front. Microbiol.">
        <title>High frequency of phylogenetically diverse reductive dehalogenase-homologous genes in deep subseafloor sedimentary metagenomes.</title>
        <authorList>
            <person name="Kawai M."/>
            <person name="Futagami T."/>
            <person name="Toyoda A."/>
            <person name="Takaki Y."/>
            <person name="Nishi S."/>
            <person name="Hori S."/>
            <person name="Arai W."/>
            <person name="Tsubouchi T."/>
            <person name="Morono Y."/>
            <person name="Uchiyama I."/>
            <person name="Ito T."/>
            <person name="Fujiyama A."/>
            <person name="Inagaki F."/>
            <person name="Takami H."/>
        </authorList>
    </citation>
    <scope>NUCLEOTIDE SEQUENCE</scope>
    <source>
        <strain evidence="1">Expedition CK06-06</strain>
    </source>
</reference>
<feature type="non-terminal residue" evidence="1">
    <location>
        <position position="1"/>
    </location>
</feature>
<proteinExistence type="predicted"/>
<evidence type="ECO:0000313" key="1">
    <source>
        <dbReference type="EMBL" id="GAG49838.1"/>
    </source>
</evidence>
<comment type="caution">
    <text evidence="1">The sequence shown here is derived from an EMBL/GenBank/DDBJ whole genome shotgun (WGS) entry which is preliminary data.</text>
</comment>
<name>X0YMX6_9ZZZZ</name>
<organism evidence="1">
    <name type="scientific">marine sediment metagenome</name>
    <dbReference type="NCBI Taxonomy" id="412755"/>
    <lineage>
        <taxon>unclassified sequences</taxon>
        <taxon>metagenomes</taxon>
        <taxon>ecological metagenomes</taxon>
    </lineage>
</organism>
<sequence length="91" mass="10285">KTATPTTQHKEPSTSTINLRRYEALADVISRNITFTGLITARWETELEALAGYMSPDKYRTIADHLDGASQKYTNLIDLLETRAEDKEARV</sequence>
<accession>X0YMX6</accession>